<evidence type="ECO:0000256" key="8">
    <source>
        <dbReference type="ARBA" id="ARBA00023136"/>
    </source>
</evidence>
<dbReference type="GO" id="GO:0005886">
    <property type="term" value="C:plasma membrane"/>
    <property type="evidence" value="ECO:0007669"/>
    <property type="project" value="UniProtKB-SubCell"/>
</dbReference>
<feature type="transmembrane region" description="Helical" evidence="9">
    <location>
        <begin position="84"/>
        <end position="106"/>
    </location>
</feature>
<keyword evidence="4" id="KW-1003">Cell membrane</keyword>
<keyword evidence="7" id="KW-0625">Polysaccharide transport</keyword>
<sequence length="275" mass="31168">MTSRFFLRVISRFPEASAAGFLGPLRVLVQERELLYLLLRREIVARTSGTLLGGVWLLLQPGLQILAFWFLLDFVLRIKVPGKVAFVDYFLTGMLPWLFVSEVLLRNLSVMNEFNMLYKKTVFPLKALPLLPALVAGIVYLPVFIVVAGFLIGPEGAIKAVVVLIALWVWLIPFGYLLAVLGCFLKDLRQVFPFVLTMIFYLTPILYPPEMLPSDFRSALSLNPVADVMALIHGLLQDMPITTGNFLRPGLYWVLLLAPAWVLYHRAEPYMREVL</sequence>
<dbReference type="GO" id="GO:0140359">
    <property type="term" value="F:ABC-type transporter activity"/>
    <property type="evidence" value="ECO:0007669"/>
    <property type="project" value="InterPro"/>
</dbReference>
<dbReference type="KEGG" id="metu:GNH96_15455"/>
<evidence type="ECO:0000313" key="12">
    <source>
        <dbReference type="Proteomes" id="UP000503004"/>
    </source>
</evidence>
<evidence type="ECO:0000256" key="2">
    <source>
        <dbReference type="ARBA" id="ARBA00007783"/>
    </source>
</evidence>
<feature type="domain" description="ABC-2 type transporter transmembrane" evidence="10">
    <location>
        <begin position="34"/>
        <end position="226"/>
    </location>
</feature>
<evidence type="ECO:0000256" key="7">
    <source>
        <dbReference type="ARBA" id="ARBA00023047"/>
    </source>
</evidence>
<proteinExistence type="inferred from homology"/>
<keyword evidence="5 9" id="KW-0812">Transmembrane</keyword>
<feature type="transmembrane region" description="Helical" evidence="9">
    <location>
        <begin position="127"/>
        <end position="152"/>
    </location>
</feature>
<dbReference type="GO" id="GO:0015920">
    <property type="term" value="P:lipopolysaccharide transport"/>
    <property type="evidence" value="ECO:0007669"/>
    <property type="project" value="TreeGrafter"/>
</dbReference>
<evidence type="ECO:0000256" key="9">
    <source>
        <dbReference type="SAM" id="Phobius"/>
    </source>
</evidence>
<keyword evidence="7" id="KW-0762">Sugar transport</keyword>
<evidence type="ECO:0000256" key="6">
    <source>
        <dbReference type="ARBA" id="ARBA00022989"/>
    </source>
</evidence>
<protein>
    <submittedName>
        <fullName evidence="11">ABC transporter permease</fullName>
    </submittedName>
</protein>
<evidence type="ECO:0000313" key="11">
    <source>
        <dbReference type="EMBL" id="QJD31196.1"/>
    </source>
</evidence>
<dbReference type="EMBL" id="CP046565">
    <property type="protein sequence ID" value="QJD31196.1"/>
    <property type="molecule type" value="Genomic_DNA"/>
</dbReference>
<feature type="transmembrane region" description="Helical" evidence="9">
    <location>
        <begin position="158"/>
        <end position="184"/>
    </location>
</feature>
<keyword evidence="6 9" id="KW-1133">Transmembrane helix</keyword>
<evidence type="ECO:0000256" key="5">
    <source>
        <dbReference type="ARBA" id="ARBA00022692"/>
    </source>
</evidence>
<feature type="transmembrane region" description="Helical" evidence="9">
    <location>
        <begin position="246"/>
        <end position="264"/>
    </location>
</feature>
<evidence type="ECO:0000256" key="1">
    <source>
        <dbReference type="ARBA" id="ARBA00004651"/>
    </source>
</evidence>
<dbReference type="GO" id="GO:0015774">
    <property type="term" value="P:polysaccharide transport"/>
    <property type="evidence" value="ECO:0007669"/>
    <property type="project" value="UniProtKB-KW"/>
</dbReference>
<dbReference type="InterPro" id="IPR013525">
    <property type="entry name" value="ABC2_TM"/>
</dbReference>
<dbReference type="AlphaFoldDB" id="A0A858QBX7"/>
<dbReference type="Pfam" id="PF01061">
    <property type="entry name" value="ABC2_membrane"/>
    <property type="match status" value="1"/>
</dbReference>
<gene>
    <name evidence="11" type="ORF">GNH96_15455</name>
</gene>
<evidence type="ECO:0000256" key="3">
    <source>
        <dbReference type="ARBA" id="ARBA00022448"/>
    </source>
</evidence>
<dbReference type="PANTHER" id="PTHR30413">
    <property type="entry name" value="INNER MEMBRANE TRANSPORT PERMEASE"/>
    <property type="match status" value="1"/>
</dbReference>
<feature type="transmembrane region" description="Helical" evidence="9">
    <location>
        <begin position="191"/>
        <end position="207"/>
    </location>
</feature>
<dbReference type="Proteomes" id="UP000503004">
    <property type="component" value="Chromosome"/>
</dbReference>
<dbReference type="RefSeq" id="WP_169604464.1">
    <property type="nucleotide sequence ID" value="NZ_CP046565.1"/>
</dbReference>
<dbReference type="PANTHER" id="PTHR30413:SF10">
    <property type="entry name" value="CAPSULE POLYSACCHARIDE EXPORT INNER-MEMBRANE PROTEIN CTRC"/>
    <property type="match status" value="1"/>
</dbReference>
<feature type="transmembrane region" description="Helical" evidence="9">
    <location>
        <begin position="50"/>
        <end position="72"/>
    </location>
</feature>
<keyword evidence="8 9" id="KW-0472">Membrane</keyword>
<comment type="similarity">
    <text evidence="2">Belongs to the ABC-2 integral membrane protein family.</text>
</comment>
<keyword evidence="3" id="KW-0813">Transport</keyword>
<evidence type="ECO:0000259" key="10">
    <source>
        <dbReference type="Pfam" id="PF01061"/>
    </source>
</evidence>
<evidence type="ECO:0000256" key="4">
    <source>
        <dbReference type="ARBA" id="ARBA00022475"/>
    </source>
</evidence>
<organism evidence="11 12">
    <name type="scientific">Methylococcus geothermalis</name>
    <dbReference type="NCBI Taxonomy" id="2681310"/>
    <lineage>
        <taxon>Bacteria</taxon>
        <taxon>Pseudomonadati</taxon>
        <taxon>Pseudomonadota</taxon>
        <taxon>Gammaproteobacteria</taxon>
        <taxon>Methylococcales</taxon>
        <taxon>Methylococcaceae</taxon>
        <taxon>Methylococcus</taxon>
    </lineage>
</organism>
<name>A0A858QBX7_9GAMM</name>
<reference evidence="12" key="1">
    <citation type="submission" date="2019-12" db="EMBL/GenBank/DDBJ databases">
        <authorList>
            <person name="Awala S.I."/>
            <person name="Rhee S.K."/>
        </authorList>
    </citation>
    <scope>NUCLEOTIDE SEQUENCE [LARGE SCALE GENOMIC DNA]</scope>
    <source>
        <strain evidence="12">IM1</strain>
    </source>
</reference>
<keyword evidence="12" id="KW-1185">Reference proteome</keyword>
<accession>A0A858QBX7</accession>
<comment type="subcellular location">
    <subcellularLocation>
        <location evidence="1">Cell membrane</location>
        <topology evidence="1">Multi-pass membrane protein</topology>
    </subcellularLocation>
</comment>